<evidence type="ECO:0000256" key="1">
    <source>
        <dbReference type="ARBA" id="ARBA00004123"/>
    </source>
</evidence>
<evidence type="ECO:0000256" key="5">
    <source>
        <dbReference type="ARBA" id="ARBA00022776"/>
    </source>
</evidence>
<evidence type="ECO:0000256" key="9">
    <source>
        <dbReference type="ARBA" id="ARBA00023328"/>
    </source>
</evidence>
<reference evidence="10 11" key="1">
    <citation type="submission" date="2018-02" db="EMBL/GenBank/DDBJ databases">
        <title>Genome sequence of the basidiomycete white-rot fungus Phlebia centrifuga.</title>
        <authorList>
            <person name="Granchi Z."/>
            <person name="Peng M."/>
            <person name="de Vries R.P."/>
            <person name="Hilden K."/>
            <person name="Makela M.R."/>
            <person name="Grigoriev I."/>
            <person name="Riley R."/>
        </authorList>
    </citation>
    <scope>NUCLEOTIDE SEQUENCE [LARGE SCALE GENOMIC DNA]</scope>
    <source>
        <strain evidence="10 11">FBCC195</strain>
    </source>
</reference>
<gene>
    <name evidence="10" type="ORF">PHLCEN_2v10141</name>
</gene>
<evidence type="ECO:0000256" key="8">
    <source>
        <dbReference type="ARBA" id="ARBA00023306"/>
    </source>
</evidence>
<dbReference type="GO" id="GO:0000444">
    <property type="term" value="C:MIS12/MIND type complex"/>
    <property type="evidence" value="ECO:0007669"/>
    <property type="project" value="InterPro"/>
</dbReference>
<dbReference type="EMBL" id="MLYV02001021">
    <property type="protein sequence ID" value="PSR74069.1"/>
    <property type="molecule type" value="Genomic_DNA"/>
</dbReference>
<keyword evidence="9" id="KW-0137">Centromere</keyword>
<dbReference type="OrthoDB" id="18453at2759"/>
<keyword evidence="4" id="KW-0132">Cell division</keyword>
<comment type="subcellular location">
    <subcellularLocation>
        <location evidence="2">Chromosome</location>
        <location evidence="2">Centromere</location>
        <location evidence="2">Kinetochore</location>
    </subcellularLocation>
    <subcellularLocation>
        <location evidence="1">Nucleus</location>
    </subcellularLocation>
</comment>
<evidence type="ECO:0000256" key="7">
    <source>
        <dbReference type="ARBA" id="ARBA00023242"/>
    </source>
</evidence>
<proteinExistence type="predicted"/>
<dbReference type="Proteomes" id="UP000186601">
    <property type="component" value="Unassembled WGS sequence"/>
</dbReference>
<keyword evidence="5" id="KW-0498">Mitosis</keyword>
<evidence type="ECO:0000256" key="3">
    <source>
        <dbReference type="ARBA" id="ARBA00022454"/>
    </source>
</evidence>
<evidence type="ECO:0000256" key="6">
    <source>
        <dbReference type="ARBA" id="ARBA00022838"/>
    </source>
</evidence>
<name>A0A2R6NNR9_9APHY</name>
<dbReference type="InterPro" id="IPR007128">
    <property type="entry name" value="PMF1/Nnf1"/>
</dbReference>
<keyword evidence="6" id="KW-0995">Kinetochore</keyword>
<accession>A0A2R6NNR9</accession>
<keyword evidence="3" id="KW-0158">Chromosome</keyword>
<keyword evidence="8" id="KW-0131">Cell cycle</keyword>
<evidence type="ECO:0000256" key="2">
    <source>
        <dbReference type="ARBA" id="ARBA00004629"/>
    </source>
</evidence>
<comment type="caution">
    <text evidence="10">The sequence shown here is derived from an EMBL/GenBank/DDBJ whole genome shotgun (WGS) entry which is preliminary data.</text>
</comment>
<dbReference type="AlphaFoldDB" id="A0A2R6NNR9"/>
<evidence type="ECO:0000313" key="11">
    <source>
        <dbReference type="Proteomes" id="UP000186601"/>
    </source>
</evidence>
<dbReference type="GO" id="GO:0005634">
    <property type="term" value="C:nucleus"/>
    <property type="evidence" value="ECO:0007669"/>
    <property type="project" value="UniProtKB-SubCell"/>
</dbReference>
<keyword evidence="11" id="KW-1185">Reference proteome</keyword>
<dbReference type="Pfam" id="PF03980">
    <property type="entry name" value="Nnf1"/>
    <property type="match status" value="1"/>
</dbReference>
<sequence>MAATTSGSKRWTHYHSALQLAIQRSAHKWTSLKTELAQQNGCEDLLKKLDAKPNIDRLHAVVTEARAKKQAGYTGSDIWREDLHPSAAARAQIIPLLEEERERLKSQLAEAGKNSDQVIYQLDRRNRALQAEMQTNVKARSAADEESSHLLDMLDEVHFHYLFPI</sequence>
<protein>
    <submittedName>
        <fullName evidence="10">Uncharacterized protein</fullName>
    </submittedName>
</protein>
<keyword evidence="7" id="KW-0539">Nucleus</keyword>
<dbReference type="GO" id="GO:0051301">
    <property type="term" value="P:cell division"/>
    <property type="evidence" value="ECO:0007669"/>
    <property type="project" value="UniProtKB-KW"/>
</dbReference>
<organism evidence="10 11">
    <name type="scientific">Hermanssonia centrifuga</name>
    <dbReference type="NCBI Taxonomy" id="98765"/>
    <lineage>
        <taxon>Eukaryota</taxon>
        <taxon>Fungi</taxon>
        <taxon>Dikarya</taxon>
        <taxon>Basidiomycota</taxon>
        <taxon>Agaricomycotina</taxon>
        <taxon>Agaricomycetes</taxon>
        <taxon>Polyporales</taxon>
        <taxon>Meruliaceae</taxon>
        <taxon>Hermanssonia</taxon>
    </lineage>
</organism>
<evidence type="ECO:0000313" key="10">
    <source>
        <dbReference type="EMBL" id="PSR74069.1"/>
    </source>
</evidence>
<evidence type="ECO:0000256" key="4">
    <source>
        <dbReference type="ARBA" id="ARBA00022618"/>
    </source>
</evidence>